<reference evidence="1" key="1">
    <citation type="submission" date="2020-04" db="EMBL/GenBank/DDBJ databases">
        <authorList>
            <person name="Alioto T."/>
            <person name="Alioto T."/>
            <person name="Gomez Garrido J."/>
        </authorList>
    </citation>
    <scope>NUCLEOTIDE SEQUENCE</scope>
    <source>
        <strain evidence="1">A484AB</strain>
    </source>
</reference>
<proteinExistence type="predicted"/>
<dbReference type="OrthoDB" id="5976378at2759"/>
<accession>A0A7D9DDT2</accession>
<dbReference type="EMBL" id="CACRXK020000520">
    <property type="protein sequence ID" value="CAB3982591.1"/>
    <property type="molecule type" value="Genomic_DNA"/>
</dbReference>
<comment type="caution">
    <text evidence="1">The sequence shown here is derived from an EMBL/GenBank/DDBJ whole genome shotgun (WGS) entry which is preliminary data.</text>
</comment>
<dbReference type="AlphaFoldDB" id="A0A7D9DDT2"/>
<evidence type="ECO:0000313" key="1">
    <source>
        <dbReference type="EMBL" id="CAB3982591.1"/>
    </source>
</evidence>
<sequence>MHCSVLPVNGVPSGIMTVESDTNIMSNEITSPDLGSTTDNGEEDTIYNQTSEMSSFMPVNEQQQQDLEAIKDKLCPNKPVNWATVTNQPINEYQIPFLATLAFPTLFPDDKGDPTNPSLLNEIPIGERVKHLIKFAETIAGKWVYRFSSHPRFSYWAFNMIRRKRTLQQSDIFLKQNPGDAHLTIDELCAMTASNNSNAFISKISRYVAG</sequence>
<evidence type="ECO:0000313" key="2">
    <source>
        <dbReference type="Proteomes" id="UP001152795"/>
    </source>
</evidence>
<name>A0A7D9DDT2_PARCT</name>
<protein>
    <submittedName>
        <fullName evidence="1">Uncharacterized protein</fullName>
    </submittedName>
</protein>
<organism evidence="1 2">
    <name type="scientific">Paramuricea clavata</name>
    <name type="common">Red gorgonian</name>
    <name type="synonym">Violescent sea-whip</name>
    <dbReference type="NCBI Taxonomy" id="317549"/>
    <lineage>
        <taxon>Eukaryota</taxon>
        <taxon>Metazoa</taxon>
        <taxon>Cnidaria</taxon>
        <taxon>Anthozoa</taxon>
        <taxon>Octocorallia</taxon>
        <taxon>Malacalcyonacea</taxon>
        <taxon>Plexauridae</taxon>
        <taxon>Paramuricea</taxon>
    </lineage>
</organism>
<keyword evidence="2" id="KW-1185">Reference proteome</keyword>
<dbReference type="Proteomes" id="UP001152795">
    <property type="component" value="Unassembled WGS sequence"/>
</dbReference>
<gene>
    <name evidence="1" type="ORF">PACLA_8A056953</name>
</gene>